<feature type="binding site" evidence="18">
    <location>
        <begin position="81"/>
        <end position="82"/>
    </location>
    <ligand>
        <name>UDP-N-acetyl-alpha-D-glucosamine</name>
        <dbReference type="ChEBI" id="CHEBI:57705"/>
    </ligand>
</feature>
<dbReference type="GO" id="GO:0008360">
    <property type="term" value="P:regulation of cell shape"/>
    <property type="evidence" value="ECO:0007669"/>
    <property type="project" value="UniProtKB-KW"/>
</dbReference>
<feature type="binding site" evidence="18">
    <location>
        <position position="76"/>
    </location>
    <ligand>
        <name>UDP-N-acetyl-alpha-D-glucosamine</name>
        <dbReference type="ChEBI" id="CHEBI:57705"/>
    </ligand>
</feature>
<dbReference type="PANTHER" id="PTHR43584:SF3">
    <property type="entry name" value="BIFUNCTIONAL PROTEIN GLMU"/>
    <property type="match status" value="1"/>
</dbReference>
<feature type="binding site" evidence="18">
    <location>
        <position position="421"/>
    </location>
    <ligand>
        <name>acetyl-CoA</name>
        <dbReference type="ChEBI" id="CHEBI:57288"/>
    </ligand>
</feature>
<keyword evidence="22" id="KW-1185">Reference proteome</keyword>
<evidence type="ECO:0000313" key="22">
    <source>
        <dbReference type="Proteomes" id="UP000251800"/>
    </source>
</evidence>
<comment type="subunit">
    <text evidence="18">Homotrimer.</text>
</comment>
<feature type="binding site" evidence="18">
    <location>
        <position position="364"/>
    </location>
    <ligand>
        <name>UDP-N-acetyl-alpha-D-glucosamine</name>
        <dbReference type="ChEBI" id="CHEBI:57705"/>
    </ligand>
</feature>
<dbReference type="GO" id="GO:0000287">
    <property type="term" value="F:magnesium ion binding"/>
    <property type="evidence" value="ECO:0007669"/>
    <property type="project" value="UniProtKB-UniRule"/>
</dbReference>
<dbReference type="AlphaFoldDB" id="A0A363UJH7"/>
<keyword evidence="6 18" id="KW-0548">Nucleotidyltransferase</keyword>
<dbReference type="GO" id="GO:0019134">
    <property type="term" value="F:glucosamine-1-phosphate N-acetyltransferase activity"/>
    <property type="evidence" value="ECO:0007669"/>
    <property type="project" value="UniProtKB-UniRule"/>
</dbReference>
<feature type="binding site" evidence="18">
    <location>
        <position position="152"/>
    </location>
    <ligand>
        <name>UDP-N-acetyl-alpha-D-glucosamine</name>
        <dbReference type="ChEBI" id="CHEBI:57705"/>
    </ligand>
</feature>
<feature type="binding site" evidence="18">
    <location>
        <position position="375"/>
    </location>
    <ligand>
        <name>UDP-N-acetyl-alpha-D-glucosamine</name>
        <dbReference type="ChEBI" id="CHEBI:57705"/>
    </ligand>
</feature>
<feature type="binding site" evidence="18">
    <location>
        <position position="25"/>
    </location>
    <ligand>
        <name>UDP-N-acetyl-alpha-D-glucosamine</name>
        <dbReference type="ChEBI" id="CHEBI:57705"/>
    </ligand>
</feature>
<evidence type="ECO:0000256" key="4">
    <source>
        <dbReference type="ARBA" id="ARBA00022490"/>
    </source>
</evidence>
<evidence type="ECO:0000256" key="17">
    <source>
        <dbReference type="ARBA" id="ARBA00049628"/>
    </source>
</evidence>
<dbReference type="GO" id="GO:0009252">
    <property type="term" value="P:peptidoglycan biosynthetic process"/>
    <property type="evidence" value="ECO:0007669"/>
    <property type="project" value="UniProtKB-UniRule"/>
</dbReference>
<dbReference type="GO" id="GO:0005737">
    <property type="term" value="C:cytoplasm"/>
    <property type="evidence" value="ECO:0007669"/>
    <property type="project" value="UniProtKB-SubCell"/>
</dbReference>
<evidence type="ECO:0000256" key="18">
    <source>
        <dbReference type="HAMAP-Rule" id="MF_01631"/>
    </source>
</evidence>
<dbReference type="InterPro" id="IPR005882">
    <property type="entry name" value="Bifunctional_GlmU"/>
</dbReference>
<keyword evidence="14 18" id="KW-0961">Cell wall biogenesis/degradation</keyword>
<protein>
    <recommendedName>
        <fullName evidence="18">Bifunctional protein GlmU</fullName>
    </recommendedName>
    <domain>
        <recommendedName>
            <fullName evidence="18">UDP-N-acetylglucosamine pyrophosphorylase</fullName>
            <ecNumber evidence="18">2.7.7.23</ecNumber>
        </recommendedName>
        <alternativeName>
            <fullName evidence="18">N-acetylglucosamine-1-phosphate uridyltransferase</fullName>
        </alternativeName>
    </domain>
    <domain>
        <recommendedName>
            <fullName evidence="18">Glucosamine-1-phosphate N-acetyltransferase</fullName>
            <ecNumber evidence="18">2.3.1.157</ecNumber>
        </recommendedName>
    </domain>
</protein>
<comment type="caution">
    <text evidence="18">Lacks conserved residue(s) required for the propagation of feature annotation.</text>
</comment>
<keyword evidence="7 18" id="KW-0479">Metal-binding</keyword>
<evidence type="ECO:0000256" key="9">
    <source>
        <dbReference type="ARBA" id="ARBA00022842"/>
    </source>
</evidence>
<comment type="cofactor">
    <cofactor evidence="18">
        <name>Mg(2+)</name>
        <dbReference type="ChEBI" id="CHEBI:18420"/>
    </cofactor>
    <text evidence="18">Binds 1 Mg(2+) ion per subunit.</text>
</comment>
<feature type="binding site" evidence="18">
    <location>
        <begin position="384"/>
        <end position="385"/>
    </location>
    <ligand>
        <name>acetyl-CoA</name>
        <dbReference type="ChEBI" id="CHEBI:57288"/>
    </ligand>
</feature>
<evidence type="ECO:0000256" key="6">
    <source>
        <dbReference type="ARBA" id="ARBA00022695"/>
    </source>
</evidence>
<evidence type="ECO:0000256" key="15">
    <source>
        <dbReference type="ARBA" id="ARBA00048247"/>
    </source>
</evidence>
<feature type="binding site" evidence="18">
    <location>
        <position position="167"/>
    </location>
    <ligand>
        <name>UDP-N-acetyl-alpha-D-glucosamine</name>
        <dbReference type="ChEBI" id="CHEBI:57705"/>
    </ligand>
</feature>
<feature type="region of interest" description="Linker" evidence="18">
    <location>
        <begin position="228"/>
        <end position="248"/>
    </location>
</feature>
<comment type="subcellular location">
    <subcellularLocation>
        <location evidence="1 18">Cytoplasm</location>
    </subcellularLocation>
</comment>
<keyword evidence="12 18" id="KW-0511">Multifunctional enzyme</keyword>
<dbReference type="GO" id="GO:0009245">
    <property type="term" value="P:lipid A biosynthetic process"/>
    <property type="evidence" value="ECO:0007669"/>
    <property type="project" value="UniProtKB-UniRule"/>
</dbReference>
<dbReference type="OrthoDB" id="9775031at2"/>
<evidence type="ECO:0000259" key="19">
    <source>
        <dbReference type="Pfam" id="PF12804"/>
    </source>
</evidence>
<dbReference type="RefSeq" id="WP_109720821.1">
    <property type="nucleotide sequence ID" value="NZ_QEQK01000010.1"/>
</dbReference>
<dbReference type="Proteomes" id="UP000251800">
    <property type="component" value="Unassembled WGS sequence"/>
</dbReference>
<keyword evidence="10 18" id="KW-0133">Cell shape</keyword>
<dbReference type="UniPathway" id="UPA00113">
    <property type="reaction ID" value="UER00532"/>
</dbReference>
<keyword evidence="11 18" id="KW-0573">Peptidoglycan synthesis</keyword>
<feature type="binding site" evidence="18">
    <location>
        <position position="137"/>
    </location>
    <ligand>
        <name>UDP-N-acetyl-alpha-D-glucosamine</name>
        <dbReference type="ChEBI" id="CHEBI:57705"/>
    </ligand>
</feature>
<evidence type="ECO:0000256" key="13">
    <source>
        <dbReference type="ARBA" id="ARBA00023315"/>
    </source>
</evidence>
<feature type="binding site" evidence="18">
    <location>
        <position position="105"/>
    </location>
    <ligand>
        <name>Mg(2+)</name>
        <dbReference type="ChEBI" id="CHEBI:18420"/>
    </ligand>
</feature>
<dbReference type="CDD" id="cd02540">
    <property type="entry name" value="GT2_GlmU_N_bac"/>
    <property type="match status" value="1"/>
</dbReference>
<gene>
    <name evidence="18 21" type="primary">glmU</name>
    <name evidence="21" type="ORF">DEH80_12105</name>
</gene>
<dbReference type="InterPro" id="IPR038009">
    <property type="entry name" value="GlmU_C_LbH"/>
</dbReference>
<dbReference type="InterPro" id="IPR001451">
    <property type="entry name" value="Hexapep"/>
</dbReference>
<comment type="pathway">
    <text evidence="18">Bacterial outer membrane biogenesis; LPS lipid A biosynthesis.</text>
</comment>
<comment type="catalytic activity">
    <reaction evidence="16 18">
        <text>N-acetyl-alpha-D-glucosamine 1-phosphate + UTP + H(+) = UDP-N-acetyl-alpha-D-glucosamine + diphosphate</text>
        <dbReference type="Rhea" id="RHEA:13509"/>
        <dbReference type="ChEBI" id="CHEBI:15378"/>
        <dbReference type="ChEBI" id="CHEBI:33019"/>
        <dbReference type="ChEBI" id="CHEBI:46398"/>
        <dbReference type="ChEBI" id="CHEBI:57705"/>
        <dbReference type="ChEBI" id="CHEBI:57776"/>
        <dbReference type="EC" id="2.7.7.23"/>
    </reaction>
</comment>
<comment type="function">
    <text evidence="17 18">Catalyzes the last two sequential reactions in the de novo biosynthetic pathway for UDP-N-acetylglucosamine (UDP-GlcNAc). The C-terminal domain catalyzes the transfer of acetyl group from acetyl coenzyme A to glucosamine-1-phosphate (GlcN-1-P) to produce N-acetylglucosamine-1-phosphate (GlcNAc-1-P), which is converted into UDP-GlcNAc by the transfer of uridine 5-monophosphate (from uridine 5-triphosphate), a reaction catalyzed by the N-terminal domain.</text>
</comment>
<feature type="region of interest" description="Pyrophosphorylase" evidence="18">
    <location>
        <begin position="1"/>
        <end position="227"/>
    </location>
</feature>
<feature type="domain" description="Mannose-1-phosphate guanyltransferase C-terminal" evidence="20">
    <location>
        <begin position="262"/>
        <end position="342"/>
    </location>
</feature>
<evidence type="ECO:0000256" key="5">
    <source>
        <dbReference type="ARBA" id="ARBA00022679"/>
    </source>
</evidence>
<evidence type="ECO:0000256" key="14">
    <source>
        <dbReference type="ARBA" id="ARBA00023316"/>
    </source>
</evidence>
<dbReference type="SUPFAM" id="SSF53448">
    <property type="entry name" value="Nucleotide-diphospho-sugar transferases"/>
    <property type="match status" value="1"/>
</dbReference>
<dbReference type="InterPro" id="IPR025877">
    <property type="entry name" value="MobA-like_NTP_Trfase"/>
</dbReference>
<dbReference type="EC" id="2.3.1.157" evidence="18"/>
<dbReference type="InterPro" id="IPR029044">
    <property type="entry name" value="Nucleotide-diphossugar_trans"/>
</dbReference>
<evidence type="ECO:0000256" key="7">
    <source>
        <dbReference type="ARBA" id="ARBA00022723"/>
    </source>
</evidence>
<keyword evidence="4 18" id="KW-0963">Cytoplasm</keyword>
<evidence type="ECO:0000256" key="12">
    <source>
        <dbReference type="ARBA" id="ARBA00023268"/>
    </source>
</evidence>
<feature type="binding site" evidence="18">
    <location>
        <position position="378"/>
    </location>
    <ligand>
        <name>acetyl-CoA</name>
        <dbReference type="ChEBI" id="CHEBI:57288"/>
    </ligand>
</feature>
<organism evidence="21 22">
    <name type="scientific">Abyssibacter profundi</name>
    <dbReference type="NCBI Taxonomy" id="2182787"/>
    <lineage>
        <taxon>Bacteria</taxon>
        <taxon>Pseudomonadati</taxon>
        <taxon>Pseudomonadota</taxon>
        <taxon>Gammaproteobacteria</taxon>
        <taxon>Chromatiales</taxon>
        <taxon>Oceanococcaceae</taxon>
        <taxon>Abyssibacter</taxon>
    </lineage>
</organism>
<feature type="region of interest" description="N-acetyltransferase" evidence="18">
    <location>
        <begin position="249"/>
        <end position="455"/>
    </location>
</feature>
<comment type="similarity">
    <text evidence="3 18">In the N-terminal section; belongs to the N-acetylglucosamine-1-phosphate uridyltransferase family.</text>
</comment>
<evidence type="ECO:0000256" key="16">
    <source>
        <dbReference type="ARBA" id="ARBA00048493"/>
    </source>
</evidence>
<dbReference type="UniPathway" id="UPA00973"/>
<dbReference type="HAMAP" id="MF_01631">
    <property type="entry name" value="GlmU"/>
    <property type="match status" value="1"/>
</dbReference>
<name>A0A363UJH7_9GAMM</name>
<evidence type="ECO:0000256" key="3">
    <source>
        <dbReference type="ARBA" id="ARBA00007947"/>
    </source>
</evidence>
<evidence type="ECO:0000259" key="20">
    <source>
        <dbReference type="Pfam" id="PF25087"/>
    </source>
</evidence>
<evidence type="ECO:0000256" key="2">
    <source>
        <dbReference type="ARBA" id="ARBA00007707"/>
    </source>
</evidence>
<dbReference type="GO" id="GO:0071555">
    <property type="term" value="P:cell wall organization"/>
    <property type="evidence" value="ECO:0007669"/>
    <property type="project" value="UniProtKB-KW"/>
</dbReference>
<dbReference type="Pfam" id="PF12804">
    <property type="entry name" value="NTP_transf_3"/>
    <property type="match status" value="1"/>
</dbReference>
<feature type="domain" description="MobA-like NTP transferase" evidence="19">
    <location>
        <begin position="8"/>
        <end position="120"/>
    </location>
</feature>
<dbReference type="EC" id="2.7.7.23" evidence="18"/>
<keyword evidence="13 18" id="KW-0012">Acyltransferase</keyword>
<feature type="binding site" evidence="18">
    <location>
        <begin position="103"/>
        <end position="105"/>
    </location>
    <ligand>
        <name>UDP-N-acetyl-alpha-D-glucosamine</name>
        <dbReference type="ChEBI" id="CHEBI:57705"/>
    </ligand>
</feature>
<dbReference type="GO" id="GO:0000902">
    <property type="term" value="P:cell morphogenesis"/>
    <property type="evidence" value="ECO:0007669"/>
    <property type="project" value="UniProtKB-UniRule"/>
</dbReference>
<dbReference type="Gene3D" id="2.160.10.10">
    <property type="entry name" value="Hexapeptide repeat proteins"/>
    <property type="match status" value="1"/>
</dbReference>
<dbReference type="InterPro" id="IPR050065">
    <property type="entry name" value="GlmU-like"/>
</dbReference>
<comment type="similarity">
    <text evidence="2 18">In the C-terminal section; belongs to the transferase hexapeptide repeat family.</text>
</comment>
<keyword evidence="8 18" id="KW-0677">Repeat</keyword>
<feature type="active site" description="Proton acceptor" evidence="18">
    <location>
        <position position="361"/>
    </location>
</feature>
<dbReference type="GO" id="GO:0006048">
    <property type="term" value="P:UDP-N-acetylglucosamine biosynthetic process"/>
    <property type="evidence" value="ECO:0007669"/>
    <property type="project" value="UniProtKB-UniPathway"/>
</dbReference>
<evidence type="ECO:0000313" key="21">
    <source>
        <dbReference type="EMBL" id="PWN55582.1"/>
    </source>
</evidence>
<evidence type="ECO:0000256" key="11">
    <source>
        <dbReference type="ARBA" id="ARBA00022984"/>
    </source>
</evidence>
<dbReference type="EMBL" id="QEQK01000010">
    <property type="protein sequence ID" value="PWN55582.1"/>
    <property type="molecule type" value="Genomic_DNA"/>
</dbReference>
<evidence type="ECO:0000256" key="1">
    <source>
        <dbReference type="ARBA" id="ARBA00004496"/>
    </source>
</evidence>
<dbReference type="SUPFAM" id="SSF51161">
    <property type="entry name" value="Trimeric LpxA-like enzymes"/>
    <property type="match status" value="1"/>
</dbReference>
<dbReference type="InterPro" id="IPR011004">
    <property type="entry name" value="Trimer_LpxA-like_sf"/>
</dbReference>
<feature type="binding site" evidence="18">
    <location>
        <position position="225"/>
    </location>
    <ligand>
        <name>UDP-N-acetyl-alpha-D-glucosamine</name>
        <dbReference type="ChEBI" id="CHEBI:57705"/>
    </ligand>
</feature>
<dbReference type="CDD" id="cd03353">
    <property type="entry name" value="LbH_GlmU_C"/>
    <property type="match status" value="1"/>
</dbReference>
<dbReference type="InterPro" id="IPR056729">
    <property type="entry name" value="GMPPB_C"/>
</dbReference>
<comment type="caution">
    <text evidence="21">The sequence shown here is derived from an EMBL/GenBank/DDBJ whole genome shotgun (WGS) entry which is preliminary data.</text>
</comment>
<reference evidence="21 22" key="1">
    <citation type="submission" date="2018-05" db="EMBL/GenBank/DDBJ databases">
        <title>Abyssibacter profundi OUC007T gen. nov., sp. nov, a marine bacterium isolated from seawater of the Mariana Trench.</title>
        <authorList>
            <person name="Zhou S."/>
        </authorList>
    </citation>
    <scope>NUCLEOTIDE SEQUENCE [LARGE SCALE GENOMIC DNA]</scope>
    <source>
        <strain evidence="21 22">OUC007</strain>
    </source>
</reference>
<dbReference type="Pfam" id="PF25087">
    <property type="entry name" value="GMPPB_C"/>
    <property type="match status" value="1"/>
</dbReference>
<accession>A0A363UJH7</accession>
<keyword evidence="9 18" id="KW-0460">Magnesium</keyword>
<comment type="pathway">
    <text evidence="18">Nucleotide-sugar biosynthesis; UDP-N-acetyl-alpha-D-glucosamine biosynthesis; UDP-N-acetyl-alpha-D-glucosamine from N-acetyl-alpha-D-glucosamine 1-phosphate: step 1/1.</text>
</comment>
<dbReference type="Gene3D" id="3.90.550.10">
    <property type="entry name" value="Spore Coat Polysaccharide Biosynthesis Protein SpsA, Chain A"/>
    <property type="match status" value="1"/>
</dbReference>
<dbReference type="GO" id="GO:0016020">
    <property type="term" value="C:membrane"/>
    <property type="evidence" value="ECO:0007669"/>
    <property type="project" value="GOC"/>
</dbReference>
<feature type="binding site" evidence="18">
    <location>
        <position position="331"/>
    </location>
    <ligand>
        <name>UDP-N-acetyl-alpha-D-glucosamine</name>
        <dbReference type="ChEBI" id="CHEBI:57705"/>
    </ligand>
</feature>
<comment type="pathway">
    <text evidence="18">Nucleotide-sugar biosynthesis; UDP-N-acetyl-alpha-D-glucosamine biosynthesis; N-acetyl-alpha-D-glucosamine 1-phosphate from alpha-D-glucosamine 6-phosphate (route II): step 2/2.</text>
</comment>
<dbReference type="NCBIfam" id="TIGR01173">
    <property type="entry name" value="glmU"/>
    <property type="match status" value="1"/>
</dbReference>
<dbReference type="PANTHER" id="PTHR43584">
    <property type="entry name" value="NUCLEOTIDYL TRANSFERASE"/>
    <property type="match status" value="1"/>
</dbReference>
<feature type="binding site" evidence="18">
    <location>
        <position position="438"/>
    </location>
    <ligand>
        <name>acetyl-CoA</name>
        <dbReference type="ChEBI" id="CHEBI:57288"/>
    </ligand>
</feature>
<dbReference type="GO" id="GO:0003977">
    <property type="term" value="F:UDP-N-acetylglucosamine diphosphorylase activity"/>
    <property type="evidence" value="ECO:0007669"/>
    <property type="project" value="UniProtKB-UniRule"/>
</dbReference>
<feature type="binding site" evidence="18">
    <location>
        <begin position="11"/>
        <end position="14"/>
    </location>
    <ligand>
        <name>UDP-N-acetyl-alpha-D-glucosamine</name>
        <dbReference type="ChEBI" id="CHEBI:57705"/>
    </ligand>
</feature>
<feature type="binding site" evidence="18">
    <location>
        <position position="349"/>
    </location>
    <ligand>
        <name>UDP-N-acetyl-alpha-D-glucosamine</name>
        <dbReference type="ChEBI" id="CHEBI:57705"/>
    </ligand>
</feature>
<comment type="catalytic activity">
    <reaction evidence="15 18">
        <text>alpha-D-glucosamine 1-phosphate + acetyl-CoA = N-acetyl-alpha-D-glucosamine 1-phosphate + CoA + H(+)</text>
        <dbReference type="Rhea" id="RHEA:13725"/>
        <dbReference type="ChEBI" id="CHEBI:15378"/>
        <dbReference type="ChEBI" id="CHEBI:57287"/>
        <dbReference type="ChEBI" id="CHEBI:57288"/>
        <dbReference type="ChEBI" id="CHEBI:57776"/>
        <dbReference type="ChEBI" id="CHEBI:58516"/>
        <dbReference type="EC" id="2.3.1.157"/>
    </reaction>
</comment>
<feature type="binding site" evidence="18">
    <location>
        <position position="225"/>
    </location>
    <ligand>
        <name>Mg(2+)</name>
        <dbReference type="ChEBI" id="CHEBI:18420"/>
    </ligand>
</feature>
<keyword evidence="5 18" id="KW-0808">Transferase</keyword>
<evidence type="ECO:0000256" key="8">
    <source>
        <dbReference type="ARBA" id="ARBA00022737"/>
    </source>
</evidence>
<dbReference type="Pfam" id="PF00132">
    <property type="entry name" value="Hexapep"/>
    <property type="match status" value="1"/>
</dbReference>
<sequence>MNHPNLHVVILAAGRGTRMRSSQPKVLQPLGGRPMLAHVLETAQALSPAATHVVVGHGADVVESRFASAAVQWVLQAEQRGTGHAVQQAMPAIPDDARVLVLYGDVPLITRPTLERLVDVDGPALLSVVLPDPSGYGRIVRDEDGAVSAIVEQKDANPEQRAIDETNTGVLAASAIRLKQWLSRIDSNNAQGELYLTDVVELAVADGVSVQAIQADNADEVAGVNDRRQLAQAERVLQARAADALLQAGVTLLDPARFDQRGHVAAGEDVVIDINVVLEGDVELGDGVEIGPNCVIRNARIGDGTVIHANTVIEDADIGPSCQIGPFARLRPGTVLVGDNRIGNFVETKKARLDAGAKAGHLAYLGDATIGKRVNVSAGVITCNYDGANKHQTIVGDDAFLGTDSQLVAPVTVGDRAYIAAGSTITRNAPDDALTICRARGQKSIAGWRKPAKNP</sequence>
<evidence type="ECO:0000256" key="10">
    <source>
        <dbReference type="ARBA" id="ARBA00022960"/>
    </source>
</evidence>
<proteinExistence type="inferred from homology"/>